<keyword evidence="4" id="KW-1185">Reference proteome</keyword>
<evidence type="ECO:0000313" key="3">
    <source>
        <dbReference type="Proteomes" id="UP000054632"/>
    </source>
</evidence>
<name>A0A0V1J481_TRIPS</name>
<evidence type="ECO:0000313" key="2">
    <source>
        <dbReference type="EMBL" id="KRZ29461.1"/>
    </source>
</evidence>
<dbReference type="Proteomes" id="UP000054805">
    <property type="component" value="Unassembled WGS sequence"/>
</dbReference>
<gene>
    <name evidence="1" type="ORF">T4A_9251</name>
    <name evidence="2" type="ORF">T4B_1621</name>
</gene>
<dbReference type="EMBL" id="JYDS01000045">
    <property type="protein sequence ID" value="KRZ29461.1"/>
    <property type="molecule type" value="Genomic_DNA"/>
</dbReference>
<dbReference type="Proteomes" id="UP000054632">
    <property type="component" value="Unassembled WGS sequence"/>
</dbReference>
<protein>
    <submittedName>
        <fullName evidence="2">Uncharacterized protein</fullName>
    </submittedName>
</protein>
<comment type="caution">
    <text evidence="2">The sequence shown here is derived from an EMBL/GenBank/DDBJ whole genome shotgun (WGS) entry which is preliminary data.</text>
</comment>
<accession>A0A0V1J481</accession>
<dbReference type="EMBL" id="JYDR01000016">
    <property type="protein sequence ID" value="KRY75732.1"/>
    <property type="molecule type" value="Genomic_DNA"/>
</dbReference>
<organism evidence="2 4">
    <name type="scientific">Trichinella pseudospiralis</name>
    <name type="common">Parasitic roundworm</name>
    <dbReference type="NCBI Taxonomy" id="6337"/>
    <lineage>
        <taxon>Eukaryota</taxon>
        <taxon>Metazoa</taxon>
        <taxon>Ecdysozoa</taxon>
        <taxon>Nematoda</taxon>
        <taxon>Enoplea</taxon>
        <taxon>Dorylaimia</taxon>
        <taxon>Trichinellida</taxon>
        <taxon>Trichinellidae</taxon>
        <taxon>Trichinella</taxon>
    </lineage>
</organism>
<proteinExistence type="predicted"/>
<dbReference type="AlphaFoldDB" id="A0A0V1J481"/>
<sequence>MSEGYVEDIELTNGETLVVDKVCCEEEEEEEEEEEKIIRLLLLLLLLLWLNVQEYKTEKETLNEYSIKTAYGIENNINQLYLKNVEIDCCKQWE</sequence>
<reference evidence="3 4" key="1">
    <citation type="submission" date="2015-01" db="EMBL/GenBank/DDBJ databases">
        <title>Evolution of Trichinella species and genotypes.</title>
        <authorList>
            <person name="Korhonen P.K."/>
            <person name="Edoardo P."/>
            <person name="Giuseppe L.R."/>
            <person name="Gasser R.B."/>
        </authorList>
    </citation>
    <scope>NUCLEOTIDE SEQUENCE [LARGE SCALE GENOMIC DNA]</scope>
    <source>
        <strain evidence="1">ISS13</strain>
        <strain evidence="2">ISS588</strain>
    </source>
</reference>
<evidence type="ECO:0000313" key="4">
    <source>
        <dbReference type="Proteomes" id="UP000054805"/>
    </source>
</evidence>
<evidence type="ECO:0000313" key="1">
    <source>
        <dbReference type="EMBL" id="KRY75732.1"/>
    </source>
</evidence>